<keyword evidence="1" id="KW-0285">Flavoprotein</keyword>
<feature type="domain" description="Acyl-CoA dehydrogenase/oxidase C-terminal" evidence="3">
    <location>
        <begin position="5"/>
        <end position="104"/>
    </location>
</feature>
<dbReference type="OrthoDB" id="10262177at2759"/>
<dbReference type="GO" id="GO:0019254">
    <property type="term" value="P:carnitine metabolic process, CoA-linked"/>
    <property type="evidence" value="ECO:0007669"/>
    <property type="project" value="TreeGrafter"/>
</dbReference>
<dbReference type="InterPro" id="IPR036250">
    <property type="entry name" value="AcylCo_DH-like_C"/>
</dbReference>
<keyword evidence="2" id="KW-0560">Oxidoreductase</keyword>
<dbReference type="PROSITE" id="PS00073">
    <property type="entry name" value="ACYL_COA_DH_2"/>
    <property type="match status" value="1"/>
</dbReference>
<dbReference type="Gene3D" id="1.20.140.10">
    <property type="entry name" value="Butyryl-CoA Dehydrogenase, subunit A, domain 3"/>
    <property type="match status" value="1"/>
</dbReference>
<dbReference type="PANTHER" id="PTHR48083:SF20">
    <property type="entry name" value="LONG-CHAIN SPECIFIC ACYL-COA DEHYDROGENASE, MITOCHONDRIAL"/>
    <property type="match status" value="1"/>
</dbReference>
<evidence type="ECO:0000256" key="2">
    <source>
        <dbReference type="ARBA" id="ARBA00023002"/>
    </source>
</evidence>
<dbReference type="InterPro" id="IPR006089">
    <property type="entry name" value="Acyl-CoA_DH_CS"/>
</dbReference>
<dbReference type="EMBL" id="CAJPEX010021368">
    <property type="protein sequence ID" value="CAG0925894.1"/>
    <property type="molecule type" value="Genomic_DNA"/>
</dbReference>
<dbReference type="SUPFAM" id="SSF47203">
    <property type="entry name" value="Acyl-CoA dehydrogenase C-terminal domain-like"/>
    <property type="match status" value="1"/>
</dbReference>
<reference evidence="4" key="1">
    <citation type="submission" date="2020-11" db="EMBL/GenBank/DDBJ databases">
        <authorList>
            <person name="Tran Van P."/>
        </authorList>
    </citation>
    <scope>NUCLEOTIDE SEQUENCE</scope>
</reference>
<dbReference type="GO" id="GO:0033539">
    <property type="term" value="P:fatty acid beta-oxidation using acyl-CoA dehydrogenase"/>
    <property type="evidence" value="ECO:0007669"/>
    <property type="project" value="TreeGrafter"/>
</dbReference>
<keyword evidence="5" id="KW-1185">Reference proteome</keyword>
<organism evidence="4">
    <name type="scientific">Notodromas monacha</name>
    <dbReference type="NCBI Taxonomy" id="399045"/>
    <lineage>
        <taxon>Eukaryota</taxon>
        <taxon>Metazoa</taxon>
        <taxon>Ecdysozoa</taxon>
        <taxon>Arthropoda</taxon>
        <taxon>Crustacea</taxon>
        <taxon>Oligostraca</taxon>
        <taxon>Ostracoda</taxon>
        <taxon>Podocopa</taxon>
        <taxon>Podocopida</taxon>
        <taxon>Cypridocopina</taxon>
        <taxon>Cypridoidea</taxon>
        <taxon>Cyprididae</taxon>
        <taxon>Notodromas</taxon>
    </lineage>
</organism>
<dbReference type="AlphaFoldDB" id="A0A7R9C530"/>
<evidence type="ECO:0000256" key="1">
    <source>
        <dbReference type="ARBA" id="ARBA00022630"/>
    </source>
</evidence>
<evidence type="ECO:0000313" key="4">
    <source>
        <dbReference type="EMBL" id="CAD7285742.1"/>
    </source>
</evidence>
<dbReference type="Proteomes" id="UP000678499">
    <property type="component" value="Unassembled WGS sequence"/>
</dbReference>
<dbReference type="InterPro" id="IPR009075">
    <property type="entry name" value="AcylCo_DH/oxidase_C"/>
</dbReference>
<dbReference type="GO" id="GO:0005739">
    <property type="term" value="C:mitochondrion"/>
    <property type="evidence" value="ECO:0007669"/>
    <property type="project" value="TreeGrafter"/>
</dbReference>
<gene>
    <name evidence="4" type="ORF">NMOB1V02_LOCUS13344</name>
</gene>
<dbReference type="Pfam" id="PF00441">
    <property type="entry name" value="Acyl-CoA_dh_1"/>
    <property type="match status" value="1"/>
</dbReference>
<evidence type="ECO:0000313" key="5">
    <source>
        <dbReference type="Proteomes" id="UP000678499"/>
    </source>
</evidence>
<name>A0A7R9C530_9CRUS</name>
<evidence type="ECO:0000259" key="3">
    <source>
        <dbReference type="Pfam" id="PF00441"/>
    </source>
</evidence>
<dbReference type="GO" id="GO:0004466">
    <property type="term" value="F:long-chain fatty acyl-CoA dehydrogenase activity"/>
    <property type="evidence" value="ECO:0007669"/>
    <property type="project" value="TreeGrafter"/>
</dbReference>
<dbReference type="PANTHER" id="PTHR48083">
    <property type="entry name" value="MEDIUM-CHAIN SPECIFIC ACYL-COA DEHYDROGENASE, MITOCHONDRIAL-RELATED"/>
    <property type="match status" value="1"/>
</dbReference>
<sequence length="106" mass="12149">MFSLFQTIQHKLAEIKTDVVVARAFVDQCLELHNRKALDGAMASMAKFWISDLLNKRAYDCVQLHGGWGYMWEYPICKAYVDARVQSIYGGTNEIMKELIARTIMA</sequence>
<dbReference type="GO" id="GO:0042758">
    <property type="term" value="P:long-chain fatty acid catabolic process"/>
    <property type="evidence" value="ECO:0007669"/>
    <property type="project" value="TreeGrafter"/>
</dbReference>
<dbReference type="InterPro" id="IPR050741">
    <property type="entry name" value="Acyl-CoA_dehydrogenase"/>
</dbReference>
<proteinExistence type="predicted"/>
<dbReference type="GO" id="GO:0050660">
    <property type="term" value="F:flavin adenine dinucleotide binding"/>
    <property type="evidence" value="ECO:0007669"/>
    <property type="project" value="TreeGrafter"/>
</dbReference>
<protein>
    <recommendedName>
        <fullName evidence="3">Acyl-CoA dehydrogenase/oxidase C-terminal domain-containing protein</fullName>
    </recommendedName>
</protein>
<dbReference type="EMBL" id="OA903405">
    <property type="protein sequence ID" value="CAD7285742.1"/>
    <property type="molecule type" value="Genomic_DNA"/>
</dbReference>
<accession>A0A7R9C530</accession>